<evidence type="ECO:0000313" key="2">
    <source>
        <dbReference type="Proteomes" id="UP000789570"/>
    </source>
</evidence>
<gene>
    <name evidence="1" type="ORF">FCALED_LOCUS10156</name>
</gene>
<organism evidence="1 2">
    <name type="scientific">Funneliformis caledonium</name>
    <dbReference type="NCBI Taxonomy" id="1117310"/>
    <lineage>
        <taxon>Eukaryota</taxon>
        <taxon>Fungi</taxon>
        <taxon>Fungi incertae sedis</taxon>
        <taxon>Mucoromycota</taxon>
        <taxon>Glomeromycotina</taxon>
        <taxon>Glomeromycetes</taxon>
        <taxon>Glomerales</taxon>
        <taxon>Glomeraceae</taxon>
        <taxon>Funneliformis</taxon>
    </lineage>
</organism>
<proteinExistence type="predicted"/>
<evidence type="ECO:0000313" key="1">
    <source>
        <dbReference type="EMBL" id="CAG8632751.1"/>
    </source>
</evidence>
<accession>A0A9N9DAK0</accession>
<keyword evidence="2" id="KW-1185">Reference proteome</keyword>
<dbReference type="AlphaFoldDB" id="A0A9N9DAK0"/>
<feature type="non-terminal residue" evidence="1">
    <location>
        <position position="1"/>
    </location>
</feature>
<reference evidence="1" key="1">
    <citation type="submission" date="2021-06" db="EMBL/GenBank/DDBJ databases">
        <authorList>
            <person name="Kallberg Y."/>
            <person name="Tangrot J."/>
            <person name="Rosling A."/>
        </authorList>
    </citation>
    <scope>NUCLEOTIDE SEQUENCE</scope>
    <source>
        <strain evidence="1">UK204</strain>
    </source>
</reference>
<protein>
    <submittedName>
        <fullName evidence="1">13146_t:CDS:1</fullName>
    </submittedName>
</protein>
<sequence>VNTVEHAGAMVIQNITGNFSKTLRQSVRRDTWISSFWLKKVYQRDSEAV</sequence>
<dbReference type="Proteomes" id="UP000789570">
    <property type="component" value="Unassembled WGS sequence"/>
</dbReference>
<name>A0A9N9DAK0_9GLOM</name>
<dbReference type="EMBL" id="CAJVPQ010003606">
    <property type="protein sequence ID" value="CAG8632751.1"/>
    <property type="molecule type" value="Genomic_DNA"/>
</dbReference>
<comment type="caution">
    <text evidence="1">The sequence shown here is derived from an EMBL/GenBank/DDBJ whole genome shotgun (WGS) entry which is preliminary data.</text>
</comment>